<comment type="caution">
    <text evidence="2">The sequence shown here is derived from an EMBL/GenBank/DDBJ whole genome shotgun (WGS) entry which is preliminary data.</text>
</comment>
<dbReference type="SUPFAM" id="SSF54427">
    <property type="entry name" value="NTF2-like"/>
    <property type="match status" value="1"/>
</dbReference>
<evidence type="ECO:0008006" key="4">
    <source>
        <dbReference type="Google" id="ProtNLM"/>
    </source>
</evidence>
<feature type="compositionally biased region" description="Acidic residues" evidence="1">
    <location>
        <begin position="27"/>
        <end position="56"/>
    </location>
</feature>
<dbReference type="AlphaFoldDB" id="L9Y2B2"/>
<dbReference type="PATRIC" id="fig|1227496.3.peg.2457"/>
<dbReference type="InterPro" id="IPR032710">
    <property type="entry name" value="NTF2-like_dom_sf"/>
</dbReference>
<feature type="region of interest" description="Disordered" evidence="1">
    <location>
        <begin position="20"/>
        <end position="62"/>
    </location>
</feature>
<protein>
    <recommendedName>
        <fullName evidence="4">DUF4878 domain-containing protein</fullName>
    </recommendedName>
</protein>
<accession>L9Y2B2</accession>
<evidence type="ECO:0000313" key="2">
    <source>
        <dbReference type="EMBL" id="ELY66988.1"/>
    </source>
</evidence>
<gene>
    <name evidence="2" type="ORF">C489_12132</name>
</gene>
<evidence type="ECO:0000256" key="1">
    <source>
        <dbReference type="SAM" id="MobiDB-lite"/>
    </source>
</evidence>
<name>L9Y2B2_9EURY</name>
<dbReference type="RefSeq" id="WP_006431519.1">
    <property type="nucleotide sequence ID" value="NZ_AOID01000032.1"/>
</dbReference>
<dbReference type="Proteomes" id="UP000011632">
    <property type="component" value="Unassembled WGS sequence"/>
</dbReference>
<dbReference type="OrthoDB" id="242404at2157"/>
<evidence type="ECO:0000313" key="3">
    <source>
        <dbReference type="Proteomes" id="UP000011632"/>
    </source>
</evidence>
<organism evidence="2 3">
    <name type="scientific">Natrinema versiforme JCM 10478</name>
    <dbReference type="NCBI Taxonomy" id="1227496"/>
    <lineage>
        <taxon>Archaea</taxon>
        <taxon>Methanobacteriati</taxon>
        <taxon>Methanobacteriota</taxon>
        <taxon>Stenosarchaea group</taxon>
        <taxon>Halobacteria</taxon>
        <taxon>Halobacteriales</taxon>
        <taxon>Natrialbaceae</taxon>
        <taxon>Natrinema</taxon>
    </lineage>
</organism>
<keyword evidence="3" id="KW-1185">Reference proteome</keyword>
<sequence>MHRRRYLGLTAVVSAGLAGCAGSSGDDAAESTDGDTDGGTDGDSDGGTEGETDDGTSDGPDTVVERFHRALADGDGETANALVHSESPQGEVTDSDLSYYDGTDVTIENTEILSESDGVAEVRIEITMESDGESSTETFTYELRTENGEWKLYE</sequence>
<proteinExistence type="predicted"/>
<dbReference type="EMBL" id="AOID01000032">
    <property type="protein sequence ID" value="ELY66988.1"/>
    <property type="molecule type" value="Genomic_DNA"/>
</dbReference>
<dbReference type="PROSITE" id="PS51257">
    <property type="entry name" value="PROKAR_LIPOPROTEIN"/>
    <property type="match status" value="1"/>
</dbReference>
<reference evidence="2 3" key="1">
    <citation type="journal article" date="2014" name="PLoS Genet.">
        <title>Phylogenetically driven sequencing of extremely halophilic archaea reveals strategies for static and dynamic osmo-response.</title>
        <authorList>
            <person name="Becker E.A."/>
            <person name="Seitzer P.M."/>
            <person name="Tritt A."/>
            <person name="Larsen D."/>
            <person name="Krusor M."/>
            <person name="Yao A.I."/>
            <person name="Wu D."/>
            <person name="Madern D."/>
            <person name="Eisen J.A."/>
            <person name="Darling A.E."/>
            <person name="Facciotti M.T."/>
        </authorList>
    </citation>
    <scope>NUCLEOTIDE SEQUENCE [LARGE SCALE GENOMIC DNA]</scope>
    <source>
        <strain evidence="2 3">JCM 10478</strain>
    </source>
</reference>